<sequence>EKLFSFSSIGDVVRIGRDKRVCEICLGATAQGVSRVHMCIELKQQGSKLVLLSKDMSTYGSGFNGGELTVENRERELHPGDTLQVG</sequence>
<gene>
    <name evidence="3" type="ORF">Tcan_00046</name>
</gene>
<protein>
    <recommendedName>
        <fullName evidence="2">FHA domain-containing protein</fullName>
    </recommendedName>
</protein>
<dbReference type="Gene3D" id="2.60.200.20">
    <property type="match status" value="1"/>
</dbReference>
<organism evidence="3 4">
    <name type="scientific">Toxocara canis</name>
    <name type="common">Canine roundworm</name>
    <dbReference type="NCBI Taxonomy" id="6265"/>
    <lineage>
        <taxon>Eukaryota</taxon>
        <taxon>Metazoa</taxon>
        <taxon>Ecdysozoa</taxon>
        <taxon>Nematoda</taxon>
        <taxon>Chromadorea</taxon>
        <taxon>Rhabditida</taxon>
        <taxon>Spirurina</taxon>
        <taxon>Ascaridomorpha</taxon>
        <taxon>Ascaridoidea</taxon>
        <taxon>Toxocaridae</taxon>
        <taxon>Toxocara</taxon>
    </lineage>
</organism>
<dbReference type="Proteomes" id="UP000031036">
    <property type="component" value="Unassembled WGS sequence"/>
</dbReference>
<keyword evidence="4" id="KW-1185">Reference proteome</keyword>
<evidence type="ECO:0000313" key="4">
    <source>
        <dbReference type="Proteomes" id="UP000031036"/>
    </source>
</evidence>
<feature type="domain" description="FHA" evidence="2">
    <location>
        <begin position="13"/>
        <end position="68"/>
    </location>
</feature>
<dbReference type="AlphaFoldDB" id="A0A0B2URZ5"/>
<reference evidence="3 4" key="1">
    <citation type="submission" date="2014-11" db="EMBL/GenBank/DDBJ databases">
        <title>Genetic blueprint of the zoonotic pathogen Toxocara canis.</title>
        <authorList>
            <person name="Zhu X.-Q."/>
            <person name="Korhonen P.K."/>
            <person name="Cai H."/>
            <person name="Young N.D."/>
            <person name="Nejsum P."/>
            <person name="von Samson-Himmelstjerna G."/>
            <person name="Boag P.R."/>
            <person name="Tan P."/>
            <person name="Li Q."/>
            <person name="Min J."/>
            <person name="Yang Y."/>
            <person name="Wang X."/>
            <person name="Fang X."/>
            <person name="Hall R.S."/>
            <person name="Hofmann A."/>
            <person name="Sternberg P.W."/>
            <person name="Jex A.R."/>
            <person name="Gasser R.B."/>
        </authorList>
    </citation>
    <scope>NUCLEOTIDE SEQUENCE [LARGE SCALE GENOMIC DNA]</scope>
    <source>
        <strain evidence="3">PN_DK_2014</strain>
    </source>
</reference>
<dbReference type="EMBL" id="JPKZ01021215">
    <property type="protein sequence ID" value="KHN71680.1"/>
    <property type="molecule type" value="Genomic_DNA"/>
</dbReference>
<accession>A0A0B2URZ5</accession>
<dbReference type="PROSITE" id="PS50006">
    <property type="entry name" value="FHA_DOMAIN"/>
    <property type="match status" value="1"/>
</dbReference>
<feature type="compositionally biased region" description="Basic and acidic residues" evidence="1">
    <location>
        <begin position="70"/>
        <end position="79"/>
    </location>
</feature>
<name>A0A0B2URZ5_TOXCA</name>
<dbReference type="SUPFAM" id="SSF49879">
    <property type="entry name" value="SMAD/FHA domain"/>
    <property type="match status" value="1"/>
</dbReference>
<feature type="non-terminal residue" evidence="3">
    <location>
        <position position="86"/>
    </location>
</feature>
<evidence type="ECO:0000259" key="2">
    <source>
        <dbReference type="PROSITE" id="PS50006"/>
    </source>
</evidence>
<dbReference type="InterPro" id="IPR008984">
    <property type="entry name" value="SMAD_FHA_dom_sf"/>
</dbReference>
<feature type="non-terminal residue" evidence="3">
    <location>
        <position position="1"/>
    </location>
</feature>
<proteinExistence type="predicted"/>
<evidence type="ECO:0000256" key="1">
    <source>
        <dbReference type="SAM" id="MobiDB-lite"/>
    </source>
</evidence>
<dbReference type="Pfam" id="PF00498">
    <property type="entry name" value="FHA"/>
    <property type="match status" value="1"/>
</dbReference>
<dbReference type="InterPro" id="IPR000253">
    <property type="entry name" value="FHA_dom"/>
</dbReference>
<evidence type="ECO:0000313" key="3">
    <source>
        <dbReference type="EMBL" id="KHN71680.1"/>
    </source>
</evidence>
<dbReference type="OrthoDB" id="5873647at2759"/>
<feature type="region of interest" description="Disordered" evidence="1">
    <location>
        <begin position="65"/>
        <end position="86"/>
    </location>
</feature>
<comment type="caution">
    <text evidence="3">The sequence shown here is derived from an EMBL/GenBank/DDBJ whole genome shotgun (WGS) entry which is preliminary data.</text>
</comment>